<proteinExistence type="predicted"/>
<keyword evidence="2" id="KW-1185">Reference proteome</keyword>
<protein>
    <submittedName>
        <fullName evidence="1">Uncharacterized protein</fullName>
    </submittedName>
</protein>
<organism evidence="1 2">
    <name type="scientific">Allochromatium vinosum (strain ATCC 17899 / DSM 180 / NBRC 103801 / NCIMB 10441 / D)</name>
    <name type="common">Chromatium vinosum</name>
    <dbReference type="NCBI Taxonomy" id="572477"/>
    <lineage>
        <taxon>Bacteria</taxon>
        <taxon>Pseudomonadati</taxon>
        <taxon>Pseudomonadota</taxon>
        <taxon>Gammaproteobacteria</taxon>
        <taxon>Chromatiales</taxon>
        <taxon>Chromatiaceae</taxon>
        <taxon>Allochromatium</taxon>
    </lineage>
</organism>
<dbReference type="Proteomes" id="UP000001441">
    <property type="component" value="Plasmid pALVIN02"/>
</dbReference>
<dbReference type="EMBL" id="CP001898">
    <property type="protein sequence ID" value="ADC64159.1"/>
    <property type="molecule type" value="Genomic_DNA"/>
</dbReference>
<dbReference type="RefSeq" id="WP_012979584.1">
    <property type="nucleotide sequence ID" value="NC_013862.1"/>
</dbReference>
<dbReference type="eggNOG" id="ENOG5033K1U">
    <property type="taxonomic scope" value="Bacteria"/>
</dbReference>
<reference evidence="1 2" key="1">
    <citation type="journal article" date="2011" name="Stand. Genomic Sci.">
        <title>Complete genome sequence of Allochromatium vinosum DSM 180(T).</title>
        <authorList>
            <person name="Weissgerber T."/>
            <person name="Zigann R."/>
            <person name="Bruce D."/>
            <person name="Chang Y.J."/>
            <person name="Detter J.C."/>
            <person name="Han C."/>
            <person name="Hauser L."/>
            <person name="Jeffries C.D."/>
            <person name="Land M."/>
            <person name="Munk A.C."/>
            <person name="Tapia R."/>
            <person name="Dahl C."/>
        </authorList>
    </citation>
    <scope>NUCLEOTIDE SEQUENCE [LARGE SCALE GENOMIC DNA]</scope>
    <source>
        <strain evidence="2">ATCC 17899 / DSM 180 / NBRC 103801 / NCIMB 10441 / D</strain>
        <plasmid evidence="2">Plasmid pALVIN02</plasmid>
    </source>
</reference>
<geneLocation type="plasmid" evidence="1 2">
    <name>pALVIN02</name>
</geneLocation>
<gene>
    <name evidence="1" type="ordered locus">Alvin_3268</name>
</gene>
<sequence>MRHAPQTEQIQQRVWSFFKDNFSRYIDYQKIDRRSEIKRYILWEIGSYAHDFGYKTYAAKEIGSCVRGEPWIYDLHWGADSESCPLIRLPLVMEVVCDEWNPSQDQRIIDAFLKLMQSKADIRLMVFERTDVQEMQEYLCTLIEQFEGTQPGDRYWIIGWDTLPLSPTGLKCLDYRA</sequence>
<keyword evidence="1" id="KW-0614">Plasmid</keyword>
<evidence type="ECO:0000313" key="2">
    <source>
        <dbReference type="Proteomes" id="UP000001441"/>
    </source>
</evidence>
<dbReference type="AlphaFoldDB" id="D3RWE7"/>
<dbReference type="HOGENOM" id="CLU_1600053_0_0_6"/>
<dbReference type="OrthoDB" id="6161550at2"/>
<name>D3RWE7_ALLVD</name>
<dbReference type="KEGG" id="alv:Alvin_3268"/>
<accession>D3RWE7</accession>
<evidence type="ECO:0000313" key="1">
    <source>
        <dbReference type="EMBL" id="ADC64159.1"/>
    </source>
</evidence>